<dbReference type="GO" id="GO:0010181">
    <property type="term" value="F:FMN binding"/>
    <property type="evidence" value="ECO:0007669"/>
    <property type="project" value="TreeGrafter"/>
</dbReference>
<dbReference type="RefSeq" id="WP_188477538.1">
    <property type="nucleotide sequence ID" value="NZ_BMFJ01000001.1"/>
</dbReference>
<dbReference type="Proteomes" id="UP000612855">
    <property type="component" value="Unassembled WGS sequence"/>
</dbReference>
<keyword evidence="3" id="KW-1185">Reference proteome</keyword>
<dbReference type="Gene3D" id="3.40.50.360">
    <property type="match status" value="1"/>
</dbReference>
<protein>
    <submittedName>
        <fullName evidence="2">FMN reductase</fullName>
    </submittedName>
</protein>
<name>A0A917EF59_9RHOB</name>
<evidence type="ECO:0000313" key="2">
    <source>
        <dbReference type="EMBL" id="GGE31903.1"/>
    </source>
</evidence>
<sequence>MSRKPKIALVIGSTRDTRFAEKPAQWMLEQAQARTDMDVELVDLKDFDLPLFNEAASNMWMPSSDPKAVAWQEKMDEFDGYIFTVAEYNHSITGALKNALDQAYTQWVRKPMTAIAYGGTGGARALEHLRGIAVELQMVPIRHAVHIGGGDFMAVHPMGKNGPISDIEAHIAPSAKTALDDLVWWANATMTARDADQAKAA</sequence>
<dbReference type="SUPFAM" id="SSF52218">
    <property type="entry name" value="Flavoproteins"/>
    <property type="match status" value="1"/>
</dbReference>
<accession>A0A917EF59</accession>
<dbReference type="AlphaFoldDB" id="A0A917EF59"/>
<evidence type="ECO:0000259" key="1">
    <source>
        <dbReference type="Pfam" id="PF03358"/>
    </source>
</evidence>
<proteinExistence type="predicted"/>
<organism evidence="2 3">
    <name type="scientific">Primorskyibacter flagellatus</name>
    <dbReference type="NCBI Taxonomy" id="1387277"/>
    <lineage>
        <taxon>Bacteria</taxon>
        <taxon>Pseudomonadati</taxon>
        <taxon>Pseudomonadota</taxon>
        <taxon>Alphaproteobacteria</taxon>
        <taxon>Rhodobacterales</taxon>
        <taxon>Roseobacteraceae</taxon>
        <taxon>Primorskyibacter</taxon>
    </lineage>
</organism>
<reference evidence="3" key="1">
    <citation type="journal article" date="2019" name="Int. J. Syst. Evol. Microbiol.">
        <title>The Global Catalogue of Microorganisms (GCM) 10K type strain sequencing project: providing services to taxonomists for standard genome sequencing and annotation.</title>
        <authorList>
            <consortium name="The Broad Institute Genomics Platform"/>
            <consortium name="The Broad Institute Genome Sequencing Center for Infectious Disease"/>
            <person name="Wu L."/>
            <person name="Ma J."/>
        </authorList>
    </citation>
    <scope>NUCLEOTIDE SEQUENCE [LARGE SCALE GENOMIC DNA]</scope>
    <source>
        <strain evidence="3">CGMCC 1.12664</strain>
    </source>
</reference>
<feature type="domain" description="NADPH-dependent FMN reductase-like" evidence="1">
    <location>
        <begin position="5"/>
        <end position="148"/>
    </location>
</feature>
<dbReference type="InterPro" id="IPR029039">
    <property type="entry name" value="Flavoprotein-like_sf"/>
</dbReference>
<dbReference type="GO" id="GO:0005829">
    <property type="term" value="C:cytosol"/>
    <property type="evidence" value="ECO:0007669"/>
    <property type="project" value="TreeGrafter"/>
</dbReference>
<dbReference type="PANTHER" id="PTHR30543:SF21">
    <property type="entry name" value="NAD(P)H-DEPENDENT FMN REDUCTASE LOT6"/>
    <property type="match status" value="1"/>
</dbReference>
<dbReference type="GO" id="GO:0016491">
    <property type="term" value="F:oxidoreductase activity"/>
    <property type="evidence" value="ECO:0007669"/>
    <property type="project" value="InterPro"/>
</dbReference>
<dbReference type="InterPro" id="IPR005025">
    <property type="entry name" value="FMN_Rdtase-like_dom"/>
</dbReference>
<gene>
    <name evidence="2" type="ORF">GCM10011360_19840</name>
</gene>
<evidence type="ECO:0000313" key="3">
    <source>
        <dbReference type="Proteomes" id="UP000612855"/>
    </source>
</evidence>
<comment type="caution">
    <text evidence="2">The sequence shown here is derived from an EMBL/GenBank/DDBJ whole genome shotgun (WGS) entry which is preliminary data.</text>
</comment>
<dbReference type="InterPro" id="IPR050712">
    <property type="entry name" value="NAD(P)H-dep_reductase"/>
</dbReference>
<dbReference type="PANTHER" id="PTHR30543">
    <property type="entry name" value="CHROMATE REDUCTASE"/>
    <property type="match status" value="1"/>
</dbReference>
<dbReference type="EMBL" id="BMFJ01000001">
    <property type="protein sequence ID" value="GGE31903.1"/>
    <property type="molecule type" value="Genomic_DNA"/>
</dbReference>
<dbReference type="Pfam" id="PF03358">
    <property type="entry name" value="FMN_red"/>
    <property type="match status" value="1"/>
</dbReference>